<dbReference type="GeneID" id="112394584"/>
<evidence type="ECO:0000313" key="3">
    <source>
        <dbReference type="RefSeq" id="XP_024593147.1"/>
    </source>
</evidence>
<feature type="region of interest" description="Disordered" evidence="1">
    <location>
        <begin position="59"/>
        <end position="94"/>
    </location>
</feature>
<reference evidence="3" key="1">
    <citation type="submission" date="2025-08" db="UniProtKB">
        <authorList>
            <consortium name="RefSeq"/>
        </authorList>
    </citation>
    <scope>IDENTIFICATION</scope>
    <source>
        <tissue evidence="3">Meat</tissue>
    </source>
</reference>
<sequence>MAATTSGLGFQPVPFGTQTHTIELMRVLCSAEWQMRAPVELALAGGIVGWPSSCHGQLKGPLGSHRRTWRREAWRRSTRPSRGRGQLGQVGVGPSWKGTLLRAPVPPASLPWHGLVPCPGSRWVPGSLVLCSGAQPPAPVPGWTSLRLSLSVTSDSALACAPSRAPVEARSVVPVSCGLEGSRAEAVWHVLPGAMMMGSNSGGVTWPPKAQKPLVLRGRAAGPALGQVTRDGAPAPRKVTQGRGLKWVTGTWAPECAGPAATVRTGLPSGQEGRPGEGFEQRISLACVRYRWQGTGEDQVGCGGLNEKGVQMPLVL</sequence>
<dbReference type="KEGG" id="nasi:112394584"/>
<dbReference type="RefSeq" id="XP_024593147.1">
    <property type="nucleotide sequence ID" value="XM_024737379.1"/>
</dbReference>
<keyword evidence="2" id="KW-1185">Reference proteome</keyword>
<proteinExistence type="predicted"/>
<organism evidence="2 3">
    <name type="scientific">Neophocaena asiaeorientalis asiaeorientalis</name>
    <name type="common">Yangtze finless porpoise</name>
    <name type="synonym">Neophocaena phocaenoides subsp. asiaeorientalis</name>
    <dbReference type="NCBI Taxonomy" id="1706337"/>
    <lineage>
        <taxon>Eukaryota</taxon>
        <taxon>Metazoa</taxon>
        <taxon>Chordata</taxon>
        <taxon>Craniata</taxon>
        <taxon>Vertebrata</taxon>
        <taxon>Euteleostomi</taxon>
        <taxon>Mammalia</taxon>
        <taxon>Eutheria</taxon>
        <taxon>Laurasiatheria</taxon>
        <taxon>Artiodactyla</taxon>
        <taxon>Whippomorpha</taxon>
        <taxon>Cetacea</taxon>
        <taxon>Odontoceti</taxon>
        <taxon>Phocoenidae</taxon>
        <taxon>Neophocaena</taxon>
    </lineage>
</organism>
<dbReference type="InParanoid" id="A0A341AV09"/>
<accession>A0A341AV09</accession>
<dbReference type="Proteomes" id="UP000252040">
    <property type="component" value="Unplaced"/>
</dbReference>
<protein>
    <submittedName>
        <fullName evidence="3">Uncharacterized protein LOC112394584</fullName>
    </submittedName>
</protein>
<gene>
    <name evidence="3" type="primary">LOC112394584</name>
</gene>
<evidence type="ECO:0000313" key="2">
    <source>
        <dbReference type="Proteomes" id="UP000252040"/>
    </source>
</evidence>
<name>A0A341AV09_NEOAA</name>
<evidence type="ECO:0000256" key="1">
    <source>
        <dbReference type="SAM" id="MobiDB-lite"/>
    </source>
</evidence>
<dbReference type="AlphaFoldDB" id="A0A341AV09"/>